<name>A0A1A2Z809_9MYCO</name>
<protein>
    <submittedName>
        <fullName evidence="4">MerR family transcriptional regulator</fullName>
    </submittedName>
</protein>
<accession>A0A1A2Z809</accession>
<dbReference type="InterPro" id="IPR047057">
    <property type="entry name" value="MerR_fam"/>
</dbReference>
<proteinExistence type="predicted"/>
<dbReference type="PANTHER" id="PTHR30204">
    <property type="entry name" value="REDOX-CYCLING DRUG-SENSING TRANSCRIPTIONAL ACTIVATOR SOXR"/>
    <property type="match status" value="1"/>
</dbReference>
<dbReference type="PROSITE" id="PS50937">
    <property type="entry name" value="HTH_MERR_2"/>
    <property type="match status" value="1"/>
</dbReference>
<dbReference type="Gene3D" id="1.20.5.170">
    <property type="match status" value="1"/>
</dbReference>
<evidence type="ECO:0000313" key="5">
    <source>
        <dbReference type="Proteomes" id="UP000093592"/>
    </source>
</evidence>
<evidence type="ECO:0000256" key="2">
    <source>
        <dbReference type="SAM" id="MobiDB-lite"/>
    </source>
</evidence>
<sequence length="136" mass="14886">MYSISVAAELSGIGEQTLRMYEKRGLLTPARTAGGTRRYSDDDLARLQRISELVAIGVNVTGIGEILGLEASNARLESDNAQLVSNNAQLVSDNARLESNNAQLESDNARLASGHRIEVAPRHRPQTREREGRDED</sequence>
<evidence type="ECO:0000256" key="1">
    <source>
        <dbReference type="ARBA" id="ARBA00023125"/>
    </source>
</evidence>
<dbReference type="Gene3D" id="1.10.1660.10">
    <property type="match status" value="1"/>
</dbReference>
<evidence type="ECO:0000313" key="4">
    <source>
        <dbReference type="EMBL" id="OBI46380.1"/>
    </source>
</evidence>
<keyword evidence="1" id="KW-0238">DNA-binding</keyword>
<feature type="compositionally biased region" description="Basic and acidic residues" evidence="2">
    <location>
        <begin position="115"/>
        <end position="136"/>
    </location>
</feature>
<dbReference type="EMBL" id="LZKJ01000108">
    <property type="protein sequence ID" value="OBI46380.1"/>
    <property type="molecule type" value="Genomic_DNA"/>
</dbReference>
<dbReference type="GO" id="GO:0003677">
    <property type="term" value="F:DNA binding"/>
    <property type="evidence" value="ECO:0007669"/>
    <property type="project" value="UniProtKB-KW"/>
</dbReference>
<feature type="region of interest" description="Disordered" evidence="2">
    <location>
        <begin position="104"/>
        <end position="136"/>
    </location>
</feature>
<gene>
    <name evidence="4" type="ORF">A5707_21355</name>
</gene>
<feature type="domain" description="HTH merR-type" evidence="3">
    <location>
        <begin position="1"/>
        <end position="69"/>
    </location>
</feature>
<dbReference type="InterPro" id="IPR009061">
    <property type="entry name" value="DNA-bd_dom_put_sf"/>
</dbReference>
<dbReference type="InterPro" id="IPR000551">
    <property type="entry name" value="MerR-type_HTH_dom"/>
</dbReference>
<dbReference type="SUPFAM" id="SSF46955">
    <property type="entry name" value="Putative DNA-binding domain"/>
    <property type="match status" value="1"/>
</dbReference>
<comment type="caution">
    <text evidence="4">The sequence shown here is derived from an EMBL/GenBank/DDBJ whole genome shotgun (WGS) entry which is preliminary data.</text>
</comment>
<organism evidence="4 5">
    <name type="scientific">Mycobacterium kyorinense</name>
    <dbReference type="NCBI Taxonomy" id="487514"/>
    <lineage>
        <taxon>Bacteria</taxon>
        <taxon>Bacillati</taxon>
        <taxon>Actinomycetota</taxon>
        <taxon>Actinomycetes</taxon>
        <taxon>Mycobacteriales</taxon>
        <taxon>Mycobacteriaceae</taxon>
        <taxon>Mycobacterium</taxon>
    </lineage>
</organism>
<dbReference type="GO" id="GO:0003700">
    <property type="term" value="F:DNA-binding transcription factor activity"/>
    <property type="evidence" value="ECO:0007669"/>
    <property type="project" value="InterPro"/>
</dbReference>
<dbReference type="Proteomes" id="UP000093592">
    <property type="component" value="Unassembled WGS sequence"/>
</dbReference>
<dbReference type="PANTHER" id="PTHR30204:SF58">
    <property type="entry name" value="HTH-TYPE TRANSCRIPTIONAL REGULATOR YFMP"/>
    <property type="match status" value="1"/>
</dbReference>
<dbReference type="AlphaFoldDB" id="A0A1A2Z809"/>
<dbReference type="PRINTS" id="PR00040">
    <property type="entry name" value="HTHMERR"/>
</dbReference>
<dbReference type="SMART" id="SM00422">
    <property type="entry name" value="HTH_MERR"/>
    <property type="match status" value="1"/>
</dbReference>
<reference evidence="5" key="1">
    <citation type="submission" date="2016-06" db="EMBL/GenBank/DDBJ databases">
        <authorList>
            <person name="Sutton G."/>
            <person name="Brinkac L."/>
            <person name="Sanka R."/>
            <person name="Adams M."/>
            <person name="Lau E."/>
            <person name="Sam S."/>
            <person name="Sreng N."/>
            <person name="Him V."/>
            <person name="Kerleguer A."/>
            <person name="Cheng S."/>
        </authorList>
    </citation>
    <scope>NUCLEOTIDE SEQUENCE [LARGE SCALE GENOMIC DNA]</scope>
    <source>
        <strain evidence="5">E861</strain>
    </source>
</reference>
<evidence type="ECO:0000259" key="3">
    <source>
        <dbReference type="PROSITE" id="PS50937"/>
    </source>
</evidence>
<dbReference type="Pfam" id="PF13411">
    <property type="entry name" value="MerR_1"/>
    <property type="match status" value="1"/>
</dbReference>